<feature type="chain" id="PRO_5046508259" evidence="1">
    <location>
        <begin position="31"/>
        <end position="103"/>
    </location>
</feature>
<comment type="caution">
    <text evidence="2">The sequence shown here is derived from an EMBL/GenBank/DDBJ whole genome shotgun (WGS) entry which is preliminary data.</text>
</comment>
<dbReference type="EMBL" id="JARJBC010000021">
    <property type="protein sequence ID" value="MDF3292892.1"/>
    <property type="molecule type" value="Genomic_DNA"/>
</dbReference>
<name>A0ABT5ZSU2_9ACTN</name>
<organism evidence="2 3">
    <name type="scientific">Streptomyces silvisoli</name>
    <dbReference type="NCBI Taxonomy" id="3034235"/>
    <lineage>
        <taxon>Bacteria</taxon>
        <taxon>Bacillati</taxon>
        <taxon>Actinomycetota</taxon>
        <taxon>Actinomycetes</taxon>
        <taxon>Kitasatosporales</taxon>
        <taxon>Streptomycetaceae</taxon>
        <taxon>Streptomyces</taxon>
    </lineage>
</organism>
<protein>
    <submittedName>
        <fullName evidence="2">Uncharacterized protein</fullName>
    </submittedName>
</protein>
<dbReference type="Proteomes" id="UP001216579">
    <property type="component" value="Unassembled WGS sequence"/>
</dbReference>
<evidence type="ECO:0000313" key="3">
    <source>
        <dbReference type="Proteomes" id="UP001216579"/>
    </source>
</evidence>
<evidence type="ECO:0000313" key="2">
    <source>
        <dbReference type="EMBL" id="MDF3292892.1"/>
    </source>
</evidence>
<reference evidence="2 3" key="1">
    <citation type="submission" date="2023-03" db="EMBL/GenBank/DDBJ databases">
        <title>Draft genome sequence of Streptomyces sp. RB6PN23 isolated from peat swamp forest in Thailand.</title>
        <authorList>
            <person name="Klaysubun C."/>
            <person name="Duangmal K."/>
        </authorList>
    </citation>
    <scope>NUCLEOTIDE SEQUENCE [LARGE SCALE GENOMIC DNA]</scope>
    <source>
        <strain evidence="2 3">RB6PN23</strain>
    </source>
</reference>
<proteinExistence type="predicted"/>
<accession>A0ABT5ZSU2</accession>
<dbReference type="RefSeq" id="WP_276095896.1">
    <property type="nucleotide sequence ID" value="NZ_JARJBC010000021.1"/>
</dbReference>
<keyword evidence="1" id="KW-0732">Signal</keyword>
<evidence type="ECO:0000256" key="1">
    <source>
        <dbReference type="SAM" id="SignalP"/>
    </source>
</evidence>
<keyword evidence="3" id="KW-1185">Reference proteome</keyword>
<gene>
    <name evidence="2" type="ORF">P3G67_27455</name>
</gene>
<sequence>MHLGSAPLRGALVISAATIVPLLGPTLAAAAPQDPDPAPPACGSPDCREARPTALLADRQRKLTGLRRASRGHDSGSTVFPMLLVGAALMAGARRTVPWRGRF</sequence>
<feature type="signal peptide" evidence="1">
    <location>
        <begin position="1"/>
        <end position="30"/>
    </location>
</feature>